<organism evidence="2 3">
    <name type="scientific">Agathobaculum faecis</name>
    <dbReference type="NCBI Taxonomy" id="2763013"/>
    <lineage>
        <taxon>Bacteria</taxon>
        <taxon>Bacillati</taxon>
        <taxon>Bacillota</taxon>
        <taxon>Clostridia</taxon>
        <taxon>Eubacteriales</taxon>
        <taxon>Butyricicoccaceae</taxon>
        <taxon>Agathobaculum</taxon>
    </lineage>
</organism>
<keyword evidence="1" id="KW-0812">Transmembrane</keyword>
<dbReference type="AlphaFoldDB" id="A0A923LYT2"/>
<keyword evidence="3" id="KW-1185">Reference proteome</keyword>
<comment type="caution">
    <text evidence="2">The sequence shown here is derived from an EMBL/GenBank/DDBJ whole genome shotgun (WGS) entry which is preliminary data.</text>
</comment>
<protein>
    <submittedName>
        <fullName evidence="2">Uncharacterized protein</fullName>
    </submittedName>
</protein>
<feature type="transmembrane region" description="Helical" evidence="1">
    <location>
        <begin position="32"/>
        <end position="55"/>
    </location>
</feature>
<keyword evidence="1" id="KW-1133">Transmembrane helix</keyword>
<evidence type="ECO:0000313" key="2">
    <source>
        <dbReference type="EMBL" id="MBC5726752.1"/>
    </source>
</evidence>
<evidence type="ECO:0000313" key="3">
    <source>
        <dbReference type="Proteomes" id="UP000606499"/>
    </source>
</evidence>
<evidence type="ECO:0000256" key="1">
    <source>
        <dbReference type="SAM" id="Phobius"/>
    </source>
</evidence>
<sequence length="70" mass="7734">MTVEYVWVIALCTVFQIFATGLVPFIRNLGGATFAMACMMAGFFTNIMCSCRVLGKVWPAQHGIRSSDRP</sequence>
<feature type="transmembrane region" description="Helical" evidence="1">
    <location>
        <begin position="5"/>
        <end position="26"/>
    </location>
</feature>
<reference evidence="2" key="1">
    <citation type="submission" date="2020-08" db="EMBL/GenBank/DDBJ databases">
        <title>Genome public.</title>
        <authorList>
            <person name="Liu C."/>
            <person name="Sun Q."/>
        </authorList>
    </citation>
    <scope>NUCLEOTIDE SEQUENCE</scope>
    <source>
        <strain evidence="2">NSJ-28</strain>
    </source>
</reference>
<keyword evidence="1" id="KW-0472">Membrane</keyword>
<name>A0A923LYT2_9FIRM</name>
<dbReference type="Proteomes" id="UP000606499">
    <property type="component" value="Unassembled WGS sequence"/>
</dbReference>
<dbReference type="EMBL" id="JACOPL010000027">
    <property type="protein sequence ID" value="MBC5726752.1"/>
    <property type="molecule type" value="Genomic_DNA"/>
</dbReference>
<gene>
    <name evidence="2" type="ORF">H8S45_14980</name>
</gene>
<dbReference type="RefSeq" id="WP_054328422.1">
    <property type="nucleotide sequence ID" value="NZ_JACOPL010000027.1"/>
</dbReference>
<proteinExistence type="predicted"/>
<accession>A0A923LYT2</accession>